<dbReference type="EMBL" id="JAAXKX010000014">
    <property type="protein sequence ID" value="NKN33702.1"/>
    <property type="molecule type" value="Genomic_DNA"/>
</dbReference>
<gene>
    <name evidence="2" type="ORF">HF203_10750</name>
</gene>
<dbReference type="Pfam" id="PF00403">
    <property type="entry name" value="HMA"/>
    <property type="match status" value="1"/>
</dbReference>
<accession>A0ABX1IBX0</accession>
<evidence type="ECO:0000313" key="3">
    <source>
        <dbReference type="Proteomes" id="UP000740754"/>
    </source>
</evidence>
<organism evidence="2 3">
    <name type="scientific">Marichromatium bheemlicum</name>
    <dbReference type="NCBI Taxonomy" id="365339"/>
    <lineage>
        <taxon>Bacteria</taxon>
        <taxon>Pseudomonadati</taxon>
        <taxon>Pseudomonadota</taxon>
        <taxon>Gammaproteobacteria</taxon>
        <taxon>Chromatiales</taxon>
        <taxon>Chromatiaceae</taxon>
        <taxon>Marichromatium</taxon>
    </lineage>
</organism>
<evidence type="ECO:0000313" key="2">
    <source>
        <dbReference type="EMBL" id="NKN33702.1"/>
    </source>
</evidence>
<dbReference type="PROSITE" id="PS50846">
    <property type="entry name" value="HMA_2"/>
    <property type="match status" value="1"/>
</dbReference>
<keyword evidence="3" id="KW-1185">Reference proteome</keyword>
<dbReference type="InterPro" id="IPR006121">
    <property type="entry name" value="HMA_dom"/>
</dbReference>
<dbReference type="Gene3D" id="3.30.70.100">
    <property type="match status" value="1"/>
</dbReference>
<evidence type="ECO:0000259" key="1">
    <source>
        <dbReference type="PROSITE" id="PS50846"/>
    </source>
</evidence>
<dbReference type="Proteomes" id="UP000740754">
    <property type="component" value="Unassembled WGS sequence"/>
</dbReference>
<dbReference type="InterPro" id="IPR036163">
    <property type="entry name" value="HMA_dom_sf"/>
</dbReference>
<dbReference type="SUPFAM" id="SSF55008">
    <property type="entry name" value="HMA, heavy metal-associated domain"/>
    <property type="match status" value="1"/>
</dbReference>
<proteinExistence type="predicted"/>
<feature type="domain" description="HMA" evidence="1">
    <location>
        <begin position="1"/>
        <end position="55"/>
    </location>
</feature>
<name>A0ABX1IBX0_9GAMM</name>
<dbReference type="CDD" id="cd00371">
    <property type="entry name" value="HMA"/>
    <property type="match status" value="1"/>
</dbReference>
<protein>
    <submittedName>
        <fullName evidence="2">Heavy-metal-associated domain-containing protein</fullName>
    </submittedName>
</protein>
<comment type="caution">
    <text evidence="2">The sequence shown here is derived from an EMBL/GenBank/DDBJ whole genome shotgun (WGS) entry which is preliminary data.</text>
</comment>
<reference evidence="2 3" key="1">
    <citation type="submission" date="2020-04" db="EMBL/GenBank/DDBJ databases">
        <title>Draft Whole-Genome sequence of Marichromatium bheemlicum DSM 18632, type strain.</title>
        <authorList>
            <person name="Kyndt J.A."/>
            <person name="Meyer T.E."/>
        </authorList>
    </citation>
    <scope>NUCLEOTIDE SEQUENCE [LARGE SCALE GENOMIC DNA]</scope>
    <source>
        <strain evidence="2 3">DSM 18632</strain>
    </source>
</reference>
<sequence>MRCQHCVRRVHEALGAVAGVEVVRVDLDSGLARVRGRVDPAVLLAAVTALGYQAELS</sequence>